<dbReference type="Gene3D" id="1.20.1530.20">
    <property type="match status" value="1"/>
</dbReference>
<dbReference type="GO" id="GO:1902600">
    <property type="term" value="P:proton transmembrane transport"/>
    <property type="evidence" value="ECO:0007669"/>
    <property type="project" value="InterPro"/>
</dbReference>
<feature type="transmembrane region" description="Helical" evidence="9">
    <location>
        <begin position="31"/>
        <end position="49"/>
    </location>
</feature>
<dbReference type="AlphaFoldDB" id="V8RAG2"/>
<feature type="transmembrane region" description="Helical" evidence="9">
    <location>
        <begin position="154"/>
        <end position="175"/>
    </location>
</feature>
<dbReference type="Gene3D" id="3.40.50.720">
    <property type="entry name" value="NAD(P)-binding Rossmann-like Domain"/>
    <property type="match status" value="1"/>
</dbReference>
<dbReference type="InterPro" id="IPR036291">
    <property type="entry name" value="NAD(P)-bd_dom_sf"/>
</dbReference>
<dbReference type="Proteomes" id="UP000024771">
    <property type="component" value="Chromosome"/>
</dbReference>
<keyword evidence="5 9" id="KW-0812">Transmembrane</keyword>
<keyword evidence="3" id="KW-0050">Antiport</keyword>
<feature type="transmembrane region" description="Helical" evidence="9">
    <location>
        <begin position="6"/>
        <end position="24"/>
    </location>
</feature>
<dbReference type="Pfam" id="PF00999">
    <property type="entry name" value="Na_H_Exchanger"/>
    <property type="match status" value="1"/>
</dbReference>
<evidence type="ECO:0000256" key="4">
    <source>
        <dbReference type="ARBA" id="ARBA00022475"/>
    </source>
</evidence>
<feature type="transmembrane region" description="Helical" evidence="9">
    <location>
        <begin position="334"/>
        <end position="354"/>
    </location>
</feature>
<dbReference type="PANTHER" id="PTHR32507">
    <property type="entry name" value="NA(+)/H(+) ANTIPORTER 1"/>
    <property type="match status" value="1"/>
</dbReference>
<feature type="transmembrane region" description="Helical" evidence="9">
    <location>
        <begin position="93"/>
        <end position="113"/>
    </location>
</feature>
<evidence type="ECO:0000256" key="8">
    <source>
        <dbReference type="ARBA" id="ARBA00023136"/>
    </source>
</evidence>
<feature type="domain" description="Cation/H+ exchanger transmembrane" evidence="10">
    <location>
        <begin position="16"/>
        <end position="390"/>
    </location>
</feature>
<dbReference type="PATRIC" id="fig|1395516.4.peg.940"/>
<keyword evidence="8 9" id="KW-0472">Membrane</keyword>
<dbReference type="eggNOG" id="COG0025">
    <property type="taxonomic scope" value="Bacteria"/>
</dbReference>
<comment type="caution">
    <text evidence="11">The sequence shown here is derived from an EMBL/GenBank/DDBJ whole genome shotgun (WGS) entry which is preliminary data.</text>
</comment>
<reference evidence="11 12" key="1">
    <citation type="journal article" date="2014" name="Genome Announc.">
        <title>Draft Genome Sequence of Pseudomonas moraviensis R28-S.</title>
        <authorList>
            <person name="Hunter S.S."/>
            <person name="Yano H."/>
            <person name="Loftie-Eaton W."/>
            <person name="Hughes J."/>
            <person name="De Gelder L."/>
            <person name="Stragier P."/>
            <person name="De Vos P."/>
            <person name="Settles M.L."/>
            <person name="Top E.M."/>
        </authorList>
    </citation>
    <scope>NUCLEOTIDE SEQUENCE [LARGE SCALE GENOMIC DNA]</scope>
    <source>
        <strain evidence="12">R28</strain>
    </source>
</reference>
<feature type="transmembrane region" description="Helical" evidence="9">
    <location>
        <begin position="187"/>
        <end position="208"/>
    </location>
</feature>
<dbReference type="PANTHER" id="PTHR32507:SF0">
    <property type="entry name" value="NA(+)_H(+) ANTIPORTER 2-RELATED"/>
    <property type="match status" value="1"/>
</dbReference>
<evidence type="ECO:0000313" key="11">
    <source>
        <dbReference type="EMBL" id="ETF08274.1"/>
    </source>
</evidence>
<dbReference type="HOGENOM" id="CLU_005912_10_1_6"/>
<name>V8RAG2_9PSED</name>
<gene>
    <name evidence="11" type="ORF">PMO01_04595</name>
</gene>
<proteinExistence type="predicted"/>
<evidence type="ECO:0000313" key="12">
    <source>
        <dbReference type="Proteomes" id="UP000024771"/>
    </source>
</evidence>
<evidence type="ECO:0000256" key="1">
    <source>
        <dbReference type="ARBA" id="ARBA00004651"/>
    </source>
</evidence>
<sequence length="664" mass="71414">MNEQQILLAFGGIGAAALGCQWLAWRLKLPAILFLLLTGILAGPVLGWLDPQEMFGPLLMPLVSLAVALILFEGSLTLHLSEWKEIGSVVHRLVTLGAISTWIVIAVATHFLLGFDWMLAILFGSLTLVTGPTVIVPMLRVVRPKASIANILRWEGIVIDPIGALLAVVVYSFIIASAEGHGLKQSLFTFGGVILCGTVFGVVGGWLLGTVIRRQWLPEYLHNLASLAAVLAIFIGANQVMHESGLLAVTLMGMWLANMKGVDVRHILHFKENLSVLLISGLFILLAARLDLNALIGLGPLVLILLLVIQLIARPLNVLLSTAGSSLSWRERALLCWIAPRGIVAAAVSAIFAIRLDESGHEGALLLVPLTFAVIIGTVVLQSATARPLARLLKVAEPAPSGFLIVGANGPARELGKSLQQLGSRVLLTDSSWENIRAARMEGLPTYFGNPASQHADAHLDLVGLGHLLALSPSGELNTLAAMRFRHDFGHQRLFGLASGHESRRSDKHRASLEHRGNQLGSEALTYSKLAGQMGQGAELYSTTLTDGFGWEDYQALHGNRATLLFMRDDSGWVHVVTPETALKPGAGWTLLALIQPQGSSARWIDSRAGSLPLYSCGSEPAREGRDWVTDRLKIFAAQIPGNKKAARRLLFSASEAGLKPVFP</sequence>
<evidence type="ECO:0000259" key="10">
    <source>
        <dbReference type="Pfam" id="PF00999"/>
    </source>
</evidence>
<dbReference type="GO" id="GO:0005886">
    <property type="term" value="C:plasma membrane"/>
    <property type="evidence" value="ECO:0007669"/>
    <property type="project" value="UniProtKB-SubCell"/>
</dbReference>
<feature type="transmembrane region" description="Helical" evidence="9">
    <location>
        <begin position="296"/>
        <end position="313"/>
    </location>
</feature>
<dbReference type="InterPro" id="IPR006153">
    <property type="entry name" value="Cation/H_exchanger_TM"/>
</dbReference>
<feature type="transmembrane region" description="Helical" evidence="9">
    <location>
        <begin position="366"/>
        <end position="384"/>
    </location>
</feature>
<keyword evidence="4" id="KW-1003">Cell membrane</keyword>
<organism evidence="11 12">
    <name type="scientific">Pseudomonas moraviensis R28-S</name>
    <dbReference type="NCBI Taxonomy" id="1395516"/>
    <lineage>
        <taxon>Bacteria</taxon>
        <taxon>Pseudomonadati</taxon>
        <taxon>Pseudomonadota</taxon>
        <taxon>Gammaproteobacteria</taxon>
        <taxon>Pseudomonadales</taxon>
        <taxon>Pseudomonadaceae</taxon>
        <taxon>Pseudomonas</taxon>
    </lineage>
</organism>
<dbReference type="eggNOG" id="COG1226">
    <property type="taxonomic scope" value="Bacteria"/>
</dbReference>
<comment type="subcellular location">
    <subcellularLocation>
        <location evidence="1">Cell membrane</location>
        <topology evidence="1">Multi-pass membrane protein</topology>
    </subcellularLocation>
</comment>
<protein>
    <submittedName>
        <fullName evidence="11">Sodium:proton antiporter</fullName>
    </submittedName>
</protein>
<feature type="transmembrane region" description="Helical" evidence="9">
    <location>
        <begin position="274"/>
        <end position="290"/>
    </location>
</feature>
<keyword evidence="2" id="KW-0813">Transport</keyword>
<evidence type="ECO:0000256" key="3">
    <source>
        <dbReference type="ARBA" id="ARBA00022449"/>
    </source>
</evidence>
<feature type="transmembrane region" description="Helical" evidence="9">
    <location>
        <begin position="119"/>
        <end position="142"/>
    </location>
</feature>
<evidence type="ECO:0000256" key="2">
    <source>
        <dbReference type="ARBA" id="ARBA00022448"/>
    </source>
</evidence>
<accession>V8RAG2</accession>
<dbReference type="GO" id="GO:0015297">
    <property type="term" value="F:antiporter activity"/>
    <property type="evidence" value="ECO:0007669"/>
    <property type="project" value="UniProtKB-KW"/>
</dbReference>
<keyword evidence="7" id="KW-0406">Ion transport</keyword>
<feature type="transmembrane region" description="Helical" evidence="9">
    <location>
        <begin position="220"/>
        <end position="238"/>
    </location>
</feature>
<evidence type="ECO:0000256" key="7">
    <source>
        <dbReference type="ARBA" id="ARBA00023065"/>
    </source>
</evidence>
<evidence type="ECO:0000256" key="6">
    <source>
        <dbReference type="ARBA" id="ARBA00022989"/>
    </source>
</evidence>
<evidence type="ECO:0000256" key="5">
    <source>
        <dbReference type="ARBA" id="ARBA00022692"/>
    </source>
</evidence>
<keyword evidence="6 9" id="KW-1133">Transmembrane helix</keyword>
<dbReference type="SUPFAM" id="SSF51735">
    <property type="entry name" value="NAD(P)-binding Rossmann-fold domains"/>
    <property type="match status" value="1"/>
</dbReference>
<dbReference type="InterPro" id="IPR038770">
    <property type="entry name" value="Na+/solute_symporter_sf"/>
</dbReference>
<dbReference type="EMBL" id="AYMZ01000003">
    <property type="protein sequence ID" value="ETF08274.1"/>
    <property type="molecule type" value="Genomic_DNA"/>
</dbReference>
<feature type="transmembrane region" description="Helical" evidence="9">
    <location>
        <begin position="55"/>
        <end position="72"/>
    </location>
</feature>
<evidence type="ECO:0000256" key="9">
    <source>
        <dbReference type="SAM" id="Phobius"/>
    </source>
</evidence>